<dbReference type="GO" id="GO:0046872">
    <property type="term" value="F:metal ion binding"/>
    <property type="evidence" value="ECO:0007669"/>
    <property type="project" value="UniProtKB-KW"/>
</dbReference>
<comment type="similarity">
    <text evidence="1">Belongs to the HMG-CoA lyase family.</text>
</comment>
<gene>
    <name evidence="6" type="ORF">F4562_006711</name>
</gene>
<evidence type="ECO:0000259" key="5">
    <source>
        <dbReference type="PROSITE" id="PS50991"/>
    </source>
</evidence>
<feature type="compositionally biased region" description="Polar residues" evidence="4">
    <location>
        <begin position="296"/>
        <end position="307"/>
    </location>
</feature>
<organism evidence="6 7">
    <name type="scientific">Streptosporangium becharense</name>
    <dbReference type="NCBI Taxonomy" id="1816182"/>
    <lineage>
        <taxon>Bacteria</taxon>
        <taxon>Bacillati</taxon>
        <taxon>Actinomycetota</taxon>
        <taxon>Actinomycetes</taxon>
        <taxon>Streptosporangiales</taxon>
        <taxon>Streptosporangiaceae</taxon>
        <taxon>Streptosporangium</taxon>
    </lineage>
</organism>
<dbReference type="PANTHER" id="PTHR42738">
    <property type="entry name" value="HYDROXYMETHYLGLUTARYL-COA LYASE"/>
    <property type="match status" value="1"/>
</dbReference>
<keyword evidence="2" id="KW-0479">Metal-binding</keyword>
<comment type="caution">
    <text evidence="6">The sequence shown here is derived from an EMBL/GenBank/DDBJ whole genome shotgun (WGS) entry which is preliminary data.</text>
</comment>
<dbReference type="EMBL" id="JACHMP010000001">
    <property type="protein sequence ID" value="MBB5823649.1"/>
    <property type="molecule type" value="Genomic_DNA"/>
</dbReference>
<dbReference type="SUPFAM" id="SSF51569">
    <property type="entry name" value="Aldolase"/>
    <property type="match status" value="1"/>
</dbReference>
<dbReference type="GO" id="GO:0004419">
    <property type="term" value="F:hydroxymethylglutaryl-CoA lyase activity"/>
    <property type="evidence" value="ECO:0007669"/>
    <property type="project" value="UniProtKB-EC"/>
</dbReference>
<evidence type="ECO:0000313" key="7">
    <source>
        <dbReference type="Proteomes" id="UP000540685"/>
    </source>
</evidence>
<protein>
    <submittedName>
        <fullName evidence="6">Hydroxymethylglutaryl-CoA lyase</fullName>
        <ecNumber evidence="6">4.1.3.4</ecNumber>
    </submittedName>
</protein>
<dbReference type="Gene3D" id="3.20.20.70">
    <property type="entry name" value="Aldolase class I"/>
    <property type="match status" value="1"/>
</dbReference>
<evidence type="ECO:0000256" key="4">
    <source>
        <dbReference type="SAM" id="MobiDB-lite"/>
    </source>
</evidence>
<dbReference type="RefSeq" id="WP_311734225.1">
    <property type="nucleotide sequence ID" value="NZ_JACHMP010000001.1"/>
</dbReference>
<feature type="domain" description="Pyruvate carboxyltransferase" evidence="5">
    <location>
        <begin position="1"/>
        <end position="267"/>
    </location>
</feature>
<evidence type="ECO:0000256" key="1">
    <source>
        <dbReference type="ARBA" id="ARBA00009405"/>
    </source>
</evidence>
<dbReference type="GO" id="GO:0046951">
    <property type="term" value="P:ketone body biosynthetic process"/>
    <property type="evidence" value="ECO:0007669"/>
    <property type="project" value="TreeGrafter"/>
</dbReference>
<dbReference type="PROSITE" id="PS50991">
    <property type="entry name" value="PYR_CT"/>
    <property type="match status" value="1"/>
</dbReference>
<dbReference type="PANTHER" id="PTHR42738:SF7">
    <property type="entry name" value="HYDROXYMETHYLGLUTARYL-COA LYASE"/>
    <property type="match status" value="1"/>
</dbReference>
<proteinExistence type="inferred from homology"/>
<dbReference type="Pfam" id="PF00682">
    <property type="entry name" value="HMGL-like"/>
    <property type="match status" value="1"/>
</dbReference>
<reference evidence="6 7" key="1">
    <citation type="submission" date="2020-08" db="EMBL/GenBank/DDBJ databases">
        <title>Sequencing the genomes of 1000 actinobacteria strains.</title>
        <authorList>
            <person name="Klenk H.-P."/>
        </authorList>
    </citation>
    <scope>NUCLEOTIDE SEQUENCE [LARGE SCALE GENOMIC DNA]</scope>
    <source>
        <strain evidence="6 7">DSM 46887</strain>
    </source>
</reference>
<name>A0A7W9MKK9_9ACTN</name>
<dbReference type="Proteomes" id="UP000540685">
    <property type="component" value="Unassembled WGS sequence"/>
</dbReference>
<dbReference type="InterPro" id="IPR000891">
    <property type="entry name" value="PYR_CT"/>
</dbReference>
<accession>A0A7W9MKK9</accession>
<feature type="region of interest" description="Disordered" evidence="4">
    <location>
        <begin position="288"/>
        <end position="315"/>
    </location>
</feature>
<keyword evidence="7" id="KW-1185">Reference proteome</keyword>
<sequence length="315" mass="32601">MRIVEVGPRDGLQNESVLVGTGAKVAYIEALAAAGLTRIEAVSFVHPRLVPQMADAERVMARVPRRDGLSYIGLVVNERGLERALDAGVDEVNVTVVTTETFSRRNQGMTIAQALDSFSVIAARARAAGLRVTATVGASFGCPFEGEVSPGDVATMARRCADSGADEIALADTIGVGVPADVRRLTAAVREVTGLPLRFHFHNTRNTGYANALAAVEVGAAALDASGGGIGGCPFAPAATGNIATEDLCYALRRSDVDTGVDLDGLVAAAAYIGERLGVPPPALLGRAGDFPPATTGRTAPGRTSRQGWVHVDSR</sequence>
<evidence type="ECO:0000256" key="2">
    <source>
        <dbReference type="ARBA" id="ARBA00022723"/>
    </source>
</evidence>
<dbReference type="AlphaFoldDB" id="A0A7W9MKK9"/>
<dbReference type="NCBIfam" id="NF004283">
    <property type="entry name" value="PRK05692.1"/>
    <property type="match status" value="1"/>
</dbReference>
<evidence type="ECO:0000256" key="3">
    <source>
        <dbReference type="ARBA" id="ARBA00023239"/>
    </source>
</evidence>
<evidence type="ECO:0000313" key="6">
    <source>
        <dbReference type="EMBL" id="MBB5823649.1"/>
    </source>
</evidence>
<dbReference type="InterPro" id="IPR013785">
    <property type="entry name" value="Aldolase_TIM"/>
</dbReference>
<dbReference type="InterPro" id="IPR043594">
    <property type="entry name" value="HMGL"/>
</dbReference>
<dbReference type="EC" id="4.1.3.4" evidence="6"/>
<dbReference type="CDD" id="cd07938">
    <property type="entry name" value="DRE_TIM_HMGL"/>
    <property type="match status" value="1"/>
</dbReference>
<dbReference type="GO" id="GO:0006552">
    <property type="term" value="P:L-leucine catabolic process"/>
    <property type="evidence" value="ECO:0007669"/>
    <property type="project" value="TreeGrafter"/>
</dbReference>
<keyword evidence="3 6" id="KW-0456">Lyase</keyword>